<dbReference type="Proteomes" id="UP000650833">
    <property type="component" value="Unassembled WGS sequence"/>
</dbReference>
<protein>
    <recommendedName>
        <fullName evidence="1">F-box domain-containing protein</fullName>
    </recommendedName>
</protein>
<dbReference type="AlphaFoldDB" id="A0A8H7V398"/>
<dbReference type="SUPFAM" id="SSF52047">
    <property type="entry name" value="RNI-like"/>
    <property type="match status" value="1"/>
</dbReference>
<organism evidence="2 3">
    <name type="scientific">Mucor plumbeus</name>
    <dbReference type="NCBI Taxonomy" id="97098"/>
    <lineage>
        <taxon>Eukaryota</taxon>
        <taxon>Fungi</taxon>
        <taxon>Fungi incertae sedis</taxon>
        <taxon>Mucoromycota</taxon>
        <taxon>Mucoromycotina</taxon>
        <taxon>Mucoromycetes</taxon>
        <taxon>Mucorales</taxon>
        <taxon>Mucorineae</taxon>
        <taxon>Mucoraceae</taxon>
        <taxon>Mucor</taxon>
    </lineage>
</organism>
<dbReference type="Pfam" id="PF12937">
    <property type="entry name" value="F-box-like"/>
    <property type="match status" value="1"/>
</dbReference>
<accession>A0A8H7V398</accession>
<keyword evidence="3" id="KW-1185">Reference proteome</keyword>
<gene>
    <name evidence="2" type="ORF">INT46_005757</name>
</gene>
<dbReference type="OrthoDB" id="2252583at2759"/>
<comment type="caution">
    <text evidence="2">The sequence shown here is derived from an EMBL/GenBank/DDBJ whole genome shotgun (WGS) entry which is preliminary data.</text>
</comment>
<dbReference type="Gene3D" id="3.80.10.10">
    <property type="entry name" value="Ribonuclease Inhibitor"/>
    <property type="match status" value="1"/>
</dbReference>
<dbReference type="EMBL" id="JAEPRC010000212">
    <property type="protein sequence ID" value="KAG2203887.1"/>
    <property type="molecule type" value="Genomic_DNA"/>
</dbReference>
<evidence type="ECO:0000313" key="3">
    <source>
        <dbReference type="Proteomes" id="UP000650833"/>
    </source>
</evidence>
<dbReference type="InterPro" id="IPR001810">
    <property type="entry name" value="F-box_dom"/>
</dbReference>
<reference evidence="2" key="1">
    <citation type="submission" date="2020-12" db="EMBL/GenBank/DDBJ databases">
        <title>Metabolic potential, ecology and presence of endohyphal bacteria is reflected in genomic diversity of Mucoromycotina.</title>
        <authorList>
            <person name="Muszewska A."/>
            <person name="Okrasinska A."/>
            <person name="Steczkiewicz K."/>
            <person name="Drgas O."/>
            <person name="Orlowska M."/>
            <person name="Perlinska-Lenart U."/>
            <person name="Aleksandrzak-Piekarczyk T."/>
            <person name="Szatraj K."/>
            <person name="Zielenkiewicz U."/>
            <person name="Pilsyk S."/>
            <person name="Malc E."/>
            <person name="Mieczkowski P."/>
            <person name="Kruszewska J.S."/>
            <person name="Biernat P."/>
            <person name="Pawlowska J."/>
        </authorList>
    </citation>
    <scope>NUCLEOTIDE SEQUENCE</scope>
    <source>
        <strain evidence="2">CBS 226.32</strain>
    </source>
</reference>
<sequence>MTINDLPAELLEVVFVKLRSTDLAECQLVCRKWLQAVELKPYKNIDFCTEKSLYQLTRFIQTSQYSAFPYGSLVETINFNIFQVFNIHTFIINVRNLLYCCRNTRSISANNVISGSVLQSLSFLPEDIQLEKLESIPITDYDIYYRLCAIKFHQSLTELDLQDYQSNQELVLNHGFPNLTKLTLGSCTQPLKVIYSVLETSIRLQYLKFKLTHPQVESIESTVEYPSLRELEISTKLENGLNYDNDECL</sequence>
<dbReference type="PROSITE" id="PS50181">
    <property type="entry name" value="FBOX"/>
    <property type="match status" value="1"/>
</dbReference>
<evidence type="ECO:0000259" key="1">
    <source>
        <dbReference type="PROSITE" id="PS50181"/>
    </source>
</evidence>
<dbReference type="InterPro" id="IPR032675">
    <property type="entry name" value="LRR_dom_sf"/>
</dbReference>
<name>A0A8H7V398_9FUNG</name>
<feature type="domain" description="F-box" evidence="1">
    <location>
        <begin position="1"/>
        <end position="45"/>
    </location>
</feature>
<dbReference type="SUPFAM" id="SSF81383">
    <property type="entry name" value="F-box domain"/>
    <property type="match status" value="1"/>
</dbReference>
<dbReference type="InterPro" id="IPR036047">
    <property type="entry name" value="F-box-like_dom_sf"/>
</dbReference>
<evidence type="ECO:0000313" key="2">
    <source>
        <dbReference type="EMBL" id="KAG2203887.1"/>
    </source>
</evidence>
<dbReference type="SMART" id="SM00256">
    <property type="entry name" value="FBOX"/>
    <property type="match status" value="1"/>
</dbReference>
<proteinExistence type="predicted"/>